<accession>A0ABY9GSJ6</accession>
<reference evidence="2 3" key="1">
    <citation type="submission" date="2023-02" db="EMBL/GenBank/DDBJ databases">
        <title>Evolution of Hrp T3SS in non-pathogenic Pseudomonas fluorescens.</title>
        <authorList>
            <person name="Liao K."/>
            <person name="Wei H."/>
            <person name="Gu Y."/>
        </authorList>
    </citation>
    <scope>NUCLEOTIDE SEQUENCE [LARGE SCALE GENOMIC DNA]</scope>
    <source>
        <strain evidence="2 3">FP607</strain>
    </source>
</reference>
<sequence>MSGFVKNCRFLIFVLLGGGSISVSADQVFNPPAASEIFKEFDIGLLPNKSSQKLLILKSEPGDRAQRLLVTAIVDSKQSVIVEAPTALPLIKNAYSPASYDGFEVGVLKGSEKTISVVDAQAEMVSFKYASTKPGAIVYLNTKEEDNAKYTFNLQFQYDAQSEKVVMNNLFLVVNNESCDRSLVSVYAIPSNALMSKSLETFSGAEAFEYLKRLHVEAQRSDVKREKLMSVAVASNFDQALLAYKNGDKVKFKELMSYLVVDGGEDETCAPDTYIVEKYYYSNMVGWSNDLGFLFAEAGYYGEAIELLKQVVAQNPNRIVAYLNLADAYWGADKKDLSTENYKKYSALMSRSGKAAKIPKRVSERS</sequence>
<dbReference type="RefSeq" id="WP_305483449.1">
    <property type="nucleotide sequence ID" value="NZ_CP117430.1"/>
</dbReference>
<keyword evidence="3" id="KW-1185">Reference proteome</keyword>
<dbReference type="Proteomes" id="UP001230768">
    <property type="component" value="Chromosome"/>
</dbReference>
<dbReference type="Pfam" id="PF14559">
    <property type="entry name" value="TPR_19"/>
    <property type="match status" value="1"/>
</dbReference>
<name>A0ABY9GSJ6_9PSED</name>
<evidence type="ECO:0000313" key="3">
    <source>
        <dbReference type="Proteomes" id="UP001230768"/>
    </source>
</evidence>
<gene>
    <name evidence="2" type="ORF">PSH88_00785</name>
</gene>
<dbReference type="InterPro" id="IPR011990">
    <property type="entry name" value="TPR-like_helical_dom_sf"/>
</dbReference>
<evidence type="ECO:0000256" key="1">
    <source>
        <dbReference type="SAM" id="SignalP"/>
    </source>
</evidence>
<dbReference type="SUPFAM" id="SSF48452">
    <property type="entry name" value="TPR-like"/>
    <property type="match status" value="1"/>
</dbReference>
<proteinExistence type="predicted"/>
<dbReference type="Gene3D" id="1.25.40.10">
    <property type="entry name" value="Tetratricopeptide repeat domain"/>
    <property type="match status" value="1"/>
</dbReference>
<organism evidence="2 3">
    <name type="scientific">Pseudomonas wuhanensis</name>
    <dbReference type="NCBI Taxonomy" id="2954098"/>
    <lineage>
        <taxon>Bacteria</taxon>
        <taxon>Pseudomonadati</taxon>
        <taxon>Pseudomonadota</taxon>
        <taxon>Gammaproteobacteria</taxon>
        <taxon>Pseudomonadales</taxon>
        <taxon>Pseudomonadaceae</taxon>
        <taxon>Pseudomonas</taxon>
    </lineage>
</organism>
<dbReference type="EMBL" id="CP117430">
    <property type="protein sequence ID" value="WLI18623.1"/>
    <property type="molecule type" value="Genomic_DNA"/>
</dbReference>
<evidence type="ECO:0000313" key="2">
    <source>
        <dbReference type="EMBL" id="WLI18623.1"/>
    </source>
</evidence>
<protein>
    <submittedName>
        <fullName evidence="2">Tetratricopeptide repeat protein</fullName>
    </submittedName>
</protein>
<feature type="chain" id="PRO_5046290472" evidence="1">
    <location>
        <begin position="26"/>
        <end position="366"/>
    </location>
</feature>
<feature type="signal peptide" evidence="1">
    <location>
        <begin position="1"/>
        <end position="25"/>
    </location>
</feature>
<keyword evidence="1" id="KW-0732">Signal</keyword>